<dbReference type="InterPro" id="IPR001878">
    <property type="entry name" value="Znf_CCHC"/>
</dbReference>
<dbReference type="GO" id="GO:0003676">
    <property type="term" value="F:nucleic acid binding"/>
    <property type="evidence" value="ECO:0007669"/>
    <property type="project" value="InterPro"/>
</dbReference>
<feature type="compositionally biased region" description="Basic and acidic residues" evidence="2">
    <location>
        <begin position="1"/>
        <end position="23"/>
    </location>
</feature>
<evidence type="ECO:0000313" key="4">
    <source>
        <dbReference type="EMBL" id="MCI63100.1"/>
    </source>
</evidence>
<dbReference type="GO" id="GO:0008270">
    <property type="term" value="F:zinc ion binding"/>
    <property type="evidence" value="ECO:0007669"/>
    <property type="project" value="UniProtKB-KW"/>
</dbReference>
<protein>
    <recommendedName>
        <fullName evidence="3">CCHC-type domain-containing protein</fullName>
    </recommendedName>
</protein>
<feature type="region of interest" description="Disordered" evidence="2">
    <location>
        <begin position="1"/>
        <end position="36"/>
    </location>
</feature>
<feature type="domain" description="CCHC-type" evidence="3">
    <location>
        <begin position="36"/>
        <end position="51"/>
    </location>
</feature>
<sequence length="60" mass="6906">MSDKKRRGQDRGKPYEDKGKKSVESSGGRKNGNGNCYRCGEIRHKFYECPKKEDKCFKCG</sequence>
<keyword evidence="5" id="KW-1185">Reference proteome</keyword>
<dbReference type="Proteomes" id="UP000265520">
    <property type="component" value="Unassembled WGS sequence"/>
</dbReference>
<comment type="caution">
    <text evidence="4">The sequence shown here is derived from an EMBL/GenBank/DDBJ whole genome shotgun (WGS) entry which is preliminary data.</text>
</comment>
<accession>A0A392TS97</accession>
<dbReference type="SUPFAM" id="SSF57756">
    <property type="entry name" value="Retrovirus zinc finger-like domains"/>
    <property type="match status" value="1"/>
</dbReference>
<keyword evidence="1" id="KW-0862">Zinc</keyword>
<evidence type="ECO:0000259" key="3">
    <source>
        <dbReference type="PROSITE" id="PS50158"/>
    </source>
</evidence>
<keyword evidence="1" id="KW-0479">Metal-binding</keyword>
<feature type="non-terminal residue" evidence="4">
    <location>
        <position position="60"/>
    </location>
</feature>
<evidence type="ECO:0000313" key="5">
    <source>
        <dbReference type="Proteomes" id="UP000265520"/>
    </source>
</evidence>
<evidence type="ECO:0000256" key="1">
    <source>
        <dbReference type="PROSITE-ProRule" id="PRU00047"/>
    </source>
</evidence>
<proteinExistence type="predicted"/>
<dbReference type="AlphaFoldDB" id="A0A392TS97"/>
<evidence type="ECO:0000256" key="2">
    <source>
        <dbReference type="SAM" id="MobiDB-lite"/>
    </source>
</evidence>
<dbReference type="InterPro" id="IPR036875">
    <property type="entry name" value="Znf_CCHC_sf"/>
</dbReference>
<dbReference type="EMBL" id="LXQA010631089">
    <property type="protein sequence ID" value="MCI63100.1"/>
    <property type="molecule type" value="Genomic_DNA"/>
</dbReference>
<reference evidence="4 5" key="1">
    <citation type="journal article" date="2018" name="Front. Plant Sci.">
        <title>Red Clover (Trifolium pratense) and Zigzag Clover (T. medium) - A Picture of Genomic Similarities and Differences.</title>
        <authorList>
            <person name="Dluhosova J."/>
            <person name="Istvanek J."/>
            <person name="Nedelnik J."/>
            <person name="Repkova J."/>
        </authorList>
    </citation>
    <scope>NUCLEOTIDE SEQUENCE [LARGE SCALE GENOMIC DNA]</scope>
    <source>
        <strain evidence="5">cv. 10/8</strain>
        <tissue evidence="4">Leaf</tissue>
    </source>
</reference>
<name>A0A392TS97_9FABA</name>
<organism evidence="4 5">
    <name type="scientific">Trifolium medium</name>
    <dbReference type="NCBI Taxonomy" id="97028"/>
    <lineage>
        <taxon>Eukaryota</taxon>
        <taxon>Viridiplantae</taxon>
        <taxon>Streptophyta</taxon>
        <taxon>Embryophyta</taxon>
        <taxon>Tracheophyta</taxon>
        <taxon>Spermatophyta</taxon>
        <taxon>Magnoliopsida</taxon>
        <taxon>eudicotyledons</taxon>
        <taxon>Gunneridae</taxon>
        <taxon>Pentapetalae</taxon>
        <taxon>rosids</taxon>
        <taxon>fabids</taxon>
        <taxon>Fabales</taxon>
        <taxon>Fabaceae</taxon>
        <taxon>Papilionoideae</taxon>
        <taxon>50 kb inversion clade</taxon>
        <taxon>NPAAA clade</taxon>
        <taxon>Hologalegina</taxon>
        <taxon>IRL clade</taxon>
        <taxon>Trifolieae</taxon>
        <taxon>Trifolium</taxon>
    </lineage>
</organism>
<dbReference type="PROSITE" id="PS50158">
    <property type="entry name" value="ZF_CCHC"/>
    <property type="match status" value="1"/>
</dbReference>
<dbReference type="Gene3D" id="4.10.60.10">
    <property type="entry name" value="Zinc finger, CCHC-type"/>
    <property type="match status" value="1"/>
</dbReference>
<keyword evidence="1" id="KW-0863">Zinc-finger</keyword>